<proteinExistence type="predicted"/>
<dbReference type="Proteomes" id="UP001651158">
    <property type="component" value="Unassembled WGS sequence"/>
</dbReference>
<evidence type="ECO:0000313" key="1">
    <source>
        <dbReference type="EMBL" id="KAL5103956.1"/>
    </source>
</evidence>
<evidence type="ECO:0000313" key="2">
    <source>
        <dbReference type="Proteomes" id="UP001651158"/>
    </source>
</evidence>
<name>A0ABR4Q2P1_9CEST</name>
<accession>A0ABR4Q2P1</accession>
<dbReference type="EMBL" id="JAKROA010000015">
    <property type="protein sequence ID" value="KAL5103956.1"/>
    <property type="molecule type" value="Genomic_DNA"/>
</dbReference>
<gene>
    <name evidence="1" type="ORF">TcWFU_007067</name>
</gene>
<comment type="caution">
    <text evidence="1">The sequence shown here is derived from an EMBL/GenBank/DDBJ whole genome shotgun (WGS) entry which is preliminary data.</text>
</comment>
<reference evidence="1 2" key="1">
    <citation type="journal article" date="2022" name="Front. Cell. Infect. Microbiol.">
        <title>The Genomes of Two Strains of Taenia crassiceps the Animal Model for the Study of Human Cysticercosis.</title>
        <authorList>
            <person name="Bobes R.J."/>
            <person name="Estrada K."/>
            <person name="Rios-Valencia D.G."/>
            <person name="Calderon-Gallegos A."/>
            <person name="de la Torre P."/>
            <person name="Carrero J.C."/>
            <person name="Sanchez-Flores A."/>
            <person name="Laclette J.P."/>
        </authorList>
    </citation>
    <scope>NUCLEOTIDE SEQUENCE [LARGE SCALE GENOMIC DNA]</scope>
    <source>
        <strain evidence="1">WFUcys</strain>
    </source>
</reference>
<sequence>MNRFTCWCAIEEVAEKSRREAANRLAAFFVDAIRRLNHSSSLPQGTFFNMASTFNLHTQLGAPIFGGRMITSWRGVKDKCQSDRSRSEEGRFDRSYANSTLHALGGVHTTAAPSH</sequence>
<protein>
    <submittedName>
        <fullName evidence="1">Uncharacterized protein</fullName>
    </submittedName>
</protein>
<keyword evidence="2" id="KW-1185">Reference proteome</keyword>
<organism evidence="1 2">
    <name type="scientific">Taenia crassiceps</name>
    <dbReference type="NCBI Taxonomy" id="6207"/>
    <lineage>
        <taxon>Eukaryota</taxon>
        <taxon>Metazoa</taxon>
        <taxon>Spiralia</taxon>
        <taxon>Lophotrochozoa</taxon>
        <taxon>Platyhelminthes</taxon>
        <taxon>Cestoda</taxon>
        <taxon>Eucestoda</taxon>
        <taxon>Cyclophyllidea</taxon>
        <taxon>Taeniidae</taxon>
        <taxon>Taenia</taxon>
    </lineage>
</organism>